<evidence type="ECO:0000313" key="7">
    <source>
        <dbReference type="Proteomes" id="UP000838756"/>
    </source>
</evidence>
<dbReference type="GO" id="GO:0016020">
    <property type="term" value="C:membrane"/>
    <property type="evidence" value="ECO:0007669"/>
    <property type="project" value="UniProtKB-SubCell"/>
</dbReference>
<accession>A0A8S4QP05</accession>
<dbReference type="OrthoDB" id="6921688at2759"/>
<proteinExistence type="predicted"/>
<dbReference type="AlphaFoldDB" id="A0A8S4QP05"/>
<comment type="subcellular location">
    <subcellularLocation>
        <location evidence="1">Membrane</location>
    </subcellularLocation>
</comment>
<evidence type="ECO:0000313" key="6">
    <source>
        <dbReference type="EMBL" id="CAH2216992.1"/>
    </source>
</evidence>
<organism evidence="6 7">
    <name type="scientific">Pararge aegeria aegeria</name>
    <dbReference type="NCBI Taxonomy" id="348720"/>
    <lineage>
        <taxon>Eukaryota</taxon>
        <taxon>Metazoa</taxon>
        <taxon>Ecdysozoa</taxon>
        <taxon>Arthropoda</taxon>
        <taxon>Hexapoda</taxon>
        <taxon>Insecta</taxon>
        <taxon>Pterygota</taxon>
        <taxon>Neoptera</taxon>
        <taxon>Endopterygota</taxon>
        <taxon>Lepidoptera</taxon>
        <taxon>Glossata</taxon>
        <taxon>Ditrysia</taxon>
        <taxon>Papilionoidea</taxon>
        <taxon>Nymphalidae</taxon>
        <taxon>Satyrinae</taxon>
        <taxon>Satyrini</taxon>
        <taxon>Parargina</taxon>
        <taxon>Pararge</taxon>
    </lineage>
</organism>
<reference evidence="6" key="1">
    <citation type="submission" date="2022-03" db="EMBL/GenBank/DDBJ databases">
        <authorList>
            <person name="Lindestad O."/>
        </authorList>
    </citation>
    <scope>NUCLEOTIDE SEQUENCE</scope>
</reference>
<dbReference type="PANTHER" id="PTHR12546">
    <property type="entry name" value="FER-1-LIKE"/>
    <property type="match status" value="1"/>
</dbReference>
<keyword evidence="7" id="KW-1185">Reference proteome</keyword>
<protein>
    <submittedName>
        <fullName evidence="6">Jg436 protein</fullName>
    </submittedName>
</protein>
<comment type="caution">
    <text evidence="6">The sequence shown here is derived from an EMBL/GenBank/DDBJ whole genome shotgun (WGS) entry which is preliminary data.</text>
</comment>
<evidence type="ECO:0000256" key="3">
    <source>
        <dbReference type="ARBA" id="ARBA00022737"/>
    </source>
</evidence>
<keyword evidence="3" id="KW-0677">Repeat</keyword>
<dbReference type="InterPro" id="IPR037721">
    <property type="entry name" value="Ferlin"/>
</dbReference>
<evidence type="ECO:0000256" key="2">
    <source>
        <dbReference type="ARBA" id="ARBA00022692"/>
    </source>
</evidence>
<keyword evidence="4" id="KW-1133">Transmembrane helix</keyword>
<evidence type="ECO:0000256" key="1">
    <source>
        <dbReference type="ARBA" id="ARBA00004370"/>
    </source>
</evidence>
<dbReference type="EMBL" id="CAKXAJ010017638">
    <property type="protein sequence ID" value="CAH2216992.1"/>
    <property type="molecule type" value="Genomic_DNA"/>
</dbReference>
<keyword evidence="5" id="KW-0472">Membrane</keyword>
<dbReference type="Proteomes" id="UP000838756">
    <property type="component" value="Unassembled WGS sequence"/>
</dbReference>
<evidence type="ECO:0000256" key="4">
    <source>
        <dbReference type="ARBA" id="ARBA00022989"/>
    </source>
</evidence>
<dbReference type="PANTHER" id="PTHR12546:SF33">
    <property type="entry name" value="SPERM VESICLE FUSION PROTEIN FER-1"/>
    <property type="match status" value="1"/>
</dbReference>
<evidence type="ECO:0000256" key="5">
    <source>
        <dbReference type="ARBA" id="ARBA00023136"/>
    </source>
</evidence>
<keyword evidence="2" id="KW-0812">Transmembrane</keyword>
<sequence length="88" mass="10334">MECVVDYCYIPYYLTWNYDIFNQGTFQGKLHMWVDIFPLDTGAYIPPPIDITPRKVEDYELRLTIYSVRALLAADCPTRKSSDLYVRA</sequence>
<gene>
    <name evidence="6" type="primary">jg436</name>
    <name evidence="6" type="ORF">PAEG_LOCUS4938</name>
</gene>
<name>A0A8S4QP05_9NEOP</name>
<dbReference type="GO" id="GO:0007009">
    <property type="term" value="P:plasma membrane organization"/>
    <property type="evidence" value="ECO:0007669"/>
    <property type="project" value="TreeGrafter"/>
</dbReference>